<accession>A0A8E2EH92</accession>
<evidence type="ECO:0000256" key="2">
    <source>
        <dbReference type="SAM" id="Phobius"/>
    </source>
</evidence>
<keyword evidence="2" id="KW-1133">Transmembrane helix</keyword>
<keyword evidence="2" id="KW-0812">Transmembrane</keyword>
<dbReference type="GO" id="GO:0006487">
    <property type="term" value="P:protein N-linked glycosylation"/>
    <property type="evidence" value="ECO:0007669"/>
    <property type="project" value="TreeGrafter"/>
</dbReference>
<organism evidence="3 4">
    <name type="scientific">Lepidopterella palustris CBS 459.81</name>
    <dbReference type="NCBI Taxonomy" id="1314670"/>
    <lineage>
        <taxon>Eukaryota</taxon>
        <taxon>Fungi</taxon>
        <taxon>Dikarya</taxon>
        <taxon>Ascomycota</taxon>
        <taxon>Pezizomycotina</taxon>
        <taxon>Dothideomycetes</taxon>
        <taxon>Pleosporomycetidae</taxon>
        <taxon>Mytilinidiales</taxon>
        <taxon>Argynnaceae</taxon>
        <taxon>Lepidopterella</taxon>
    </lineage>
</organism>
<feature type="region of interest" description="Disordered" evidence="1">
    <location>
        <begin position="1"/>
        <end position="21"/>
    </location>
</feature>
<feature type="region of interest" description="Disordered" evidence="1">
    <location>
        <begin position="38"/>
        <end position="66"/>
    </location>
</feature>
<feature type="compositionally biased region" description="Basic and acidic residues" evidence="1">
    <location>
        <begin position="216"/>
        <end position="228"/>
    </location>
</feature>
<keyword evidence="2" id="KW-0472">Membrane</keyword>
<dbReference type="PANTHER" id="PTHR13132:SF29">
    <property type="entry name" value="ALPHA-(1,6)-FUCOSYLTRANSFERASE"/>
    <property type="match status" value="1"/>
</dbReference>
<protein>
    <submittedName>
        <fullName evidence="3">Uncharacterized protein</fullName>
    </submittedName>
</protein>
<feature type="region of interest" description="Disordered" evidence="1">
    <location>
        <begin position="203"/>
        <end position="233"/>
    </location>
</feature>
<feature type="compositionally biased region" description="Low complexity" evidence="1">
    <location>
        <begin position="203"/>
        <end position="215"/>
    </location>
</feature>
<keyword evidence="4" id="KW-1185">Reference proteome</keyword>
<evidence type="ECO:0000313" key="3">
    <source>
        <dbReference type="EMBL" id="OCK83901.1"/>
    </source>
</evidence>
<dbReference type="Proteomes" id="UP000250266">
    <property type="component" value="Unassembled WGS sequence"/>
</dbReference>
<evidence type="ECO:0000313" key="4">
    <source>
        <dbReference type="Proteomes" id="UP000250266"/>
    </source>
</evidence>
<sequence>MHARRNPGLSVSSTAYSSLGPSSLGSASFLSPRLASHRALLSPSPPPSPNLPSLIPRHGKKSSSSANHTRMVRRLLIAFCGVTVIVWLGVRSLYSPLPYSPSEYPSEGGEGEGEYEMVGDSSLPQDPCALIVTDNKGKPKWTVSIPSSYDFPLRPAQYVEICSQSMELSHHLTESGKTLSKRMRGYYEQDPWFLDVQEAEKQGLLPQSQPSGQPSSKDEGKIGNKVGEEQSGDGMMVCGRSLTFVMETADAGLGKTLMALWMSYGLAMKENRAFFVDDSRWAYGKYSTYFTPPPSPGCLQPPKSQILPCPHNARHILVSAATTAQTFGHMFNEEYEDGRKIEVQRQHNIFSLVREGYEALFSLRTDDATYVTERADALYGPVTEAGGVSIGMHVRRGDRHPYEYQYSKDYLPLDRYIETAREMILAQFNTTSNSRKSKSKARGVGSDEKTEGEKASKLVVASDDPDVYASPDMSHAIRAQDRIILASKTTLEAASPKKNPYIDEISGWEGGFFRDVFWSLGQPTSNAAAGTAQEVSEQAMRLRELVGRAYLMDLAVLAKADAVVCTVSSLGCRLLAVMKGWDSAIDGDGWKNVDGDFDWRGVVW</sequence>
<dbReference type="OrthoDB" id="2392789at2759"/>
<dbReference type="EMBL" id="KV744849">
    <property type="protein sequence ID" value="OCK83901.1"/>
    <property type="molecule type" value="Genomic_DNA"/>
</dbReference>
<gene>
    <name evidence="3" type="ORF">K432DRAFT_414345</name>
</gene>
<name>A0A8E2EH92_9PEZI</name>
<dbReference type="Gene3D" id="3.40.50.11350">
    <property type="match status" value="1"/>
</dbReference>
<dbReference type="PANTHER" id="PTHR13132">
    <property type="entry name" value="ALPHA- 1,6 -FUCOSYLTRANSFERASE"/>
    <property type="match status" value="1"/>
</dbReference>
<feature type="region of interest" description="Disordered" evidence="1">
    <location>
        <begin position="431"/>
        <end position="456"/>
    </location>
</feature>
<dbReference type="GO" id="GO:0046921">
    <property type="term" value="F:alpha-(1-&gt;6)-fucosyltransferase activity"/>
    <property type="evidence" value="ECO:0007669"/>
    <property type="project" value="TreeGrafter"/>
</dbReference>
<dbReference type="AlphaFoldDB" id="A0A8E2EH92"/>
<proteinExistence type="predicted"/>
<feature type="compositionally biased region" description="Basic and acidic residues" evidence="1">
    <location>
        <begin position="445"/>
        <end position="456"/>
    </location>
</feature>
<reference evidence="3 4" key="1">
    <citation type="journal article" date="2016" name="Nat. Commun.">
        <title>Ectomycorrhizal ecology is imprinted in the genome of the dominant symbiotic fungus Cenococcum geophilum.</title>
        <authorList>
            <consortium name="DOE Joint Genome Institute"/>
            <person name="Peter M."/>
            <person name="Kohler A."/>
            <person name="Ohm R.A."/>
            <person name="Kuo A."/>
            <person name="Krutzmann J."/>
            <person name="Morin E."/>
            <person name="Arend M."/>
            <person name="Barry K.W."/>
            <person name="Binder M."/>
            <person name="Choi C."/>
            <person name="Clum A."/>
            <person name="Copeland A."/>
            <person name="Grisel N."/>
            <person name="Haridas S."/>
            <person name="Kipfer T."/>
            <person name="LaButti K."/>
            <person name="Lindquist E."/>
            <person name="Lipzen A."/>
            <person name="Maire R."/>
            <person name="Meier B."/>
            <person name="Mihaltcheva S."/>
            <person name="Molinier V."/>
            <person name="Murat C."/>
            <person name="Poggeler S."/>
            <person name="Quandt C.A."/>
            <person name="Sperisen C."/>
            <person name="Tritt A."/>
            <person name="Tisserant E."/>
            <person name="Crous P.W."/>
            <person name="Henrissat B."/>
            <person name="Nehls U."/>
            <person name="Egli S."/>
            <person name="Spatafora J.W."/>
            <person name="Grigoriev I.V."/>
            <person name="Martin F.M."/>
        </authorList>
    </citation>
    <scope>NUCLEOTIDE SEQUENCE [LARGE SCALE GENOMIC DNA]</scope>
    <source>
        <strain evidence="3 4">CBS 459.81</strain>
    </source>
</reference>
<evidence type="ECO:0000256" key="1">
    <source>
        <dbReference type="SAM" id="MobiDB-lite"/>
    </source>
</evidence>
<feature type="transmembrane region" description="Helical" evidence="2">
    <location>
        <begin position="75"/>
        <end position="94"/>
    </location>
</feature>